<evidence type="ECO:0000313" key="12">
    <source>
        <dbReference type="Proteomes" id="UP001244011"/>
    </source>
</evidence>
<evidence type="ECO:0000256" key="4">
    <source>
        <dbReference type="ARBA" id="ARBA00022803"/>
    </source>
</evidence>
<sequence length="520" mass="57593">MVRLSTLAFAATLLSGQSFVAGLAESDIPSDAPVSTLLASAQAHLSRGQTSDALLYYNAAIARDPSNYLTFFKRASTFLSLGRTSQATDDFNKVLSLKPGFEAAHAQLGNLKARSADWDAAREQYLLAKKTPSEYKEFAELEAAEGAASLAESAEKSEDWEGCVSNADAAIQVANRALRLREMRSRCRFEAGQIQGGVSDLLHVLQMNPGDTSPHVKIAAIYFYAMADRAEGLAQIRKCMHSDPESKVCKKVLKEMKATEKTINKAEKELREQQPLTASRKLVPHKDEKGLIVEVRARVQAFLDDGTIPKSAGNALVTKLVGMACEAFYNMDSKKAKEYCAESLELDENSFYGLLYQAKSQLEAEEYEASINTLNKAAEGADQERQQIVRPLLQKAELELKRSRTKDYYKVLGVARDADERQIKSAYRKLSKQHHPDKTGRAGPTGPTKEEAEKKMAAINEAYEVLSNPELRERFDRGDDPNSQEQRNPFQGSPFGGGRPFMFQQGSPQFQYQFGGGFHF</sequence>
<dbReference type="AlphaFoldDB" id="A0AAJ0BY21"/>
<feature type="region of interest" description="Disordered" evidence="8">
    <location>
        <begin position="467"/>
        <end position="508"/>
    </location>
</feature>
<reference evidence="11" key="1">
    <citation type="submission" date="2023-06" db="EMBL/GenBank/DDBJ databases">
        <title>Genome-scale phylogeny and comparative genomics of the fungal order Sordariales.</title>
        <authorList>
            <consortium name="Lawrence Berkeley National Laboratory"/>
            <person name="Hensen N."/>
            <person name="Bonometti L."/>
            <person name="Westerberg I."/>
            <person name="Brannstrom I.O."/>
            <person name="Guillou S."/>
            <person name="Cros-Aarteil S."/>
            <person name="Calhoun S."/>
            <person name="Haridas S."/>
            <person name="Kuo A."/>
            <person name="Mondo S."/>
            <person name="Pangilinan J."/>
            <person name="Riley R."/>
            <person name="Labutti K."/>
            <person name="Andreopoulos B."/>
            <person name="Lipzen A."/>
            <person name="Chen C."/>
            <person name="Yanf M."/>
            <person name="Daum C."/>
            <person name="Ng V."/>
            <person name="Clum A."/>
            <person name="Steindorff A."/>
            <person name="Ohm R."/>
            <person name="Martin F."/>
            <person name="Silar P."/>
            <person name="Natvig D."/>
            <person name="Lalanne C."/>
            <person name="Gautier V."/>
            <person name="Ament-Velasquez S.L."/>
            <person name="Kruys A."/>
            <person name="Hutchinson M.I."/>
            <person name="Powell A.J."/>
            <person name="Barry K."/>
            <person name="Miller A.N."/>
            <person name="Grigoriev I.V."/>
            <person name="Debuchy R."/>
            <person name="Gladieux P."/>
            <person name="Thoren M.H."/>
            <person name="Johannesson H."/>
        </authorList>
    </citation>
    <scope>NUCLEOTIDE SEQUENCE</scope>
    <source>
        <strain evidence="11">8032-3</strain>
    </source>
</reference>
<feature type="compositionally biased region" description="Polar residues" evidence="8">
    <location>
        <begin position="481"/>
        <end position="491"/>
    </location>
</feature>
<dbReference type="SUPFAM" id="SSF48452">
    <property type="entry name" value="TPR-like"/>
    <property type="match status" value="1"/>
</dbReference>
<evidence type="ECO:0000256" key="9">
    <source>
        <dbReference type="SAM" id="SignalP"/>
    </source>
</evidence>
<dbReference type="SMART" id="SM00028">
    <property type="entry name" value="TPR"/>
    <property type="match status" value="4"/>
</dbReference>
<dbReference type="Proteomes" id="UP001244011">
    <property type="component" value="Unassembled WGS sequence"/>
</dbReference>
<dbReference type="InterPro" id="IPR019734">
    <property type="entry name" value="TPR_rpt"/>
</dbReference>
<proteinExistence type="predicted"/>
<comment type="caution">
    <text evidence="11">The sequence shown here is derived from an EMBL/GenBank/DDBJ whole genome shotgun (WGS) entry which is preliminary data.</text>
</comment>
<organism evidence="11 12">
    <name type="scientific">Phialemonium atrogriseum</name>
    <dbReference type="NCBI Taxonomy" id="1093897"/>
    <lineage>
        <taxon>Eukaryota</taxon>
        <taxon>Fungi</taxon>
        <taxon>Dikarya</taxon>
        <taxon>Ascomycota</taxon>
        <taxon>Pezizomycotina</taxon>
        <taxon>Sordariomycetes</taxon>
        <taxon>Sordariomycetidae</taxon>
        <taxon>Cephalothecales</taxon>
        <taxon>Cephalothecaceae</taxon>
        <taxon>Phialemonium</taxon>
    </lineage>
</organism>
<evidence type="ECO:0000256" key="3">
    <source>
        <dbReference type="ARBA" id="ARBA00022737"/>
    </source>
</evidence>
<feature type="repeat" description="TPR" evidence="7">
    <location>
        <begin position="34"/>
        <end position="67"/>
    </location>
</feature>
<dbReference type="FunFam" id="1.25.40.10:FF:000224">
    <property type="entry name" value="DnaJ and TPR domain protein"/>
    <property type="match status" value="1"/>
</dbReference>
<dbReference type="Gene3D" id="1.25.40.10">
    <property type="entry name" value="Tetratricopeptide repeat domain"/>
    <property type="match status" value="1"/>
</dbReference>
<dbReference type="CDD" id="cd06257">
    <property type="entry name" value="DnaJ"/>
    <property type="match status" value="1"/>
</dbReference>
<feature type="domain" description="J" evidence="10">
    <location>
        <begin position="407"/>
        <end position="479"/>
    </location>
</feature>
<dbReference type="RefSeq" id="XP_060282594.1">
    <property type="nucleotide sequence ID" value="XM_060428103.1"/>
</dbReference>
<keyword evidence="4 7" id="KW-0802">TPR repeat</keyword>
<dbReference type="InterPro" id="IPR001623">
    <property type="entry name" value="DnaJ_domain"/>
</dbReference>
<feature type="region of interest" description="Disordered" evidence="8">
    <location>
        <begin position="428"/>
        <end position="453"/>
    </location>
</feature>
<feature type="compositionally biased region" description="Basic and acidic residues" evidence="8">
    <location>
        <begin position="470"/>
        <end position="480"/>
    </location>
</feature>
<evidence type="ECO:0000256" key="8">
    <source>
        <dbReference type="SAM" id="MobiDB-lite"/>
    </source>
</evidence>
<evidence type="ECO:0000256" key="2">
    <source>
        <dbReference type="ARBA" id="ARBA00022729"/>
    </source>
</evidence>
<dbReference type="Gene3D" id="1.10.287.110">
    <property type="entry name" value="DnaJ domain"/>
    <property type="match status" value="1"/>
</dbReference>
<dbReference type="GeneID" id="85311290"/>
<dbReference type="GO" id="GO:0005788">
    <property type="term" value="C:endoplasmic reticulum lumen"/>
    <property type="evidence" value="ECO:0007669"/>
    <property type="project" value="UniProtKB-SubCell"/>
</dbReference>
<dbReference type="GO" id="GO:0051087">
    <property type="term" value="F:protein-folding chaperone binding"/>
    <property type="evidence" value="ECO:0007669"/>
    <property type="project" value="TreeGrafter"/>
</dbReference>
<dbReference type="GO" id="GO:0034975">
    <property type="term" value="P:protein folding in endoplasmic reticulum"/>
    <property type="evidence" value="ECO:0007669"/>
    <property type="project" value="TreeGrafter"/>
</dbReference>
<keyword evidence="2 9" id="KW-0732">Signal</keyword>
<feature type="signal peptide" evidence="9">
    <location>
        <begin position="1"/>
        <end position="22"/>
    </location>
</feature>
<accession>A0AAJ0BY21</accession>
<dbReference type="PROSITE" id="PS50005">
    <property type="entry name" value="TPR"/>
    <property type="match status" value="2"/>
</dbReference>
<dbReference type="SMART" id="SM00271">
    <property type="entry name" value="DnaJ"/>
    <property type="match status" value="1"/>
</dbReference>
<protein>
    <recommendedName>
        <fullName evidence="6">Tetratricopeptide repeat and J domain-containing co-chaperone DNJ1</fullName>
    </recommendedName>
</protein>
<dbReference type="PRINTS" id="PR00625">
    <property type="entry name" value="JDOMAIN"/>
</dbReference>
<name>A0AAJ0BY21_9PEZI</name>
<keyword evidence="3" id="KW-0677">Repeat</keyword>
<dbReference type="PANTHER" id="PTHR44140:SF2">
    <property type="entry name" value="LD25575P"/>
    <property type="match status" value="1"/>
</dbReference>
<dbReference type="Pfam" id="PF00226">
    <property type="entry name" value="DnaJ"/>
    <property type="match status" value="1"/>
</dbReference>
<evidence type="ECO:0000313" key="11">
    <source>
        <dbReference type="EMBL" id="KAK1766381.1"/>
    </source>
</evidence>
<evidence type="ECO:0000259" key="10">
    <source>
        <dbReference type="PROSITE" id="PS50076"/>
    </source>
</evidence>
<feature type="chain" id="PRO_5042594817" description="Tetratricopeptide repeat and J domain-containing co-chaperone DNJ1" evidence="9">
    <location>
        <begin position="23"/>
        <end position="520"/>
    </location>
</feature>
<evidence type="ECO:0000256" key="7">
    <source>
        <dbReference type="PROSITE-ProRule" id="PRU00339"/>
    </source>
</evidence>
<dbReference type="PANTHER" id="PTHR44140">
    <property type="entry name" value="LD25575P"/>
    <property type="match status" value="1"/>
</dbReference>
<gene>
    <name evidence="11" type="ORF">QBC33DRAFT_540836</name>
</gene>
<dbReference type="SUPFAM" id="SSF46565">
    <property type="entry name" value="Chaperone J-domain"/>
    <property type="match status" value="1"/>
</dbReference>
<keyword evidence="12" id="KW-1185">Reference proteome</keyword>
<dbReference type="EMBL" id="MU839011">
    <property type="protein sequence ID" value="KAK1766381.1"/>
    <property type="molecule type" value="Genomic_DNA"/>
</dbReference>
<evidence type="ECO:0000256" key="1">
    <source>
        <dbReference type="ARBA" id="ARBA00004319"/>
    </source>
</evidence>
<comment type="subcellular location">
    <subcellularLocation>
        <location evidence="1">Endoplasmic reticulum lumen</location>
    </subcellularLocation>
</comment>
<dbReference type="PROSITE" id="PS50076">
    <property type="entry name" value="DNAJ_2"/>
    <property type="match status" value="1"/>
</dbReference>
<dbReference type="InterPro" id="IPR051727">
    <property type="entry name" value="DnaJ_C3_Co-chaperones"/>
</dbReference>
<dbReference type="InterPro" id="IPR036869">
    <property type="entry name" value="J_dom_sf"/>
</dbReference>
<dbReference type="GO" id="GO:0051787">
    <property type="term" value="F:misfolded protein binding"/>
    <property type="evidence" value="ECO:0007669"/>
    <property type="project" value="TreeGrafter"/>
</dbReference>
<keyword evidence="5" id="KW-0256">Endoplasmic reticulum</keyword>
<evidence type="ECO:0000256" key="6">
    <source>
        <dbReference type="ARBA" id="ARBA00073740"/>
    </source>
</evidence>
<feature type="repeat" description="TPR" evidence="7">
    <location>
        <begin position="68"/>
        <end position="101"/>
    </location>
</feature>
<dbReference type="InterPro" id="IPR011990">
    <property type="entry name" value="TPR-like_helical_dom_sf"/>
</dbReference>
<evidence type="ECO:0000256" key="5">
    <source>
        <dbReference type="ARBA" id="ARBA00022824"/>
    </source>
</evidence>